<evidence type="ECO:0000256" key="1">
    <source>
        <dbReference type="ARBA" id="ARBA00022679"/>
    </source>
</evidence>
<dbReference type="Gene3D" id="1.20.120.1760">
    <property type="match status" value="1"/>
</dbReference>
<name>A0A543AZQ2_9ACTN</name>
<feature type="transmembrane region" description="Helical" evidence="3">
    <location>
        <begin position="269"/>
        <end position="292"/>
    </location>
</feature>
<dbReference type="OrthoDB" id="4850070at2"/>
<organism evidence="5 6">
    <name type="scientific">Stackebrandtia endophytica</name>
    <dbReference type="NCBI Taxonomy" id="1496996"/>
    <lineage>
        <taxon>Bacteria</taxon>
        <taxon>Bacillati</taxon>
        <taxon>Actinomycetota</taxon>
        <taxon>Actinomycetes</taxon>
        <taxon>Glycomycetales</taxon>
        <taxon>Glycomycetaceae</taxon>
        <taxon>Stackebrandtia</taxon>
    </lineage>
</organism>
<comment type="caution">
    <text evidence="5">The sequence shown here is derived from an EMBL/GenBank/DDBJ whole genome shotgun (WGS) entry which is preliminary data.</text>
</comment>
<evidence type="ECO:0000313" key="6">
    <source>
        <dbReference type="Proteomes" id="UP000317043"/>
    </source>
</evidence>
<feature type="transmembrane region" description="Helical" evidence="3">
    <location>
        <begin position="644"/>
        <end position="677"/>
    </location>
</feature>
<proteinExistence type="inferred from homology"/>
<protein>
    <submittedName>
        <fullName evidence="5">CDP-alcohol phosphatidyltransferase-like enzyme</fullName>
    </submittedName>
</protein>
<dbReference type="GO" id="GO:0008654">
    <property type="term" value="P:phospholipid biosynthetic process"/>
    <property type="evidence" value="ECO:0007669"/>
    <property type="project" value="InterPro"/>
</dbReference>
<comment type="similarity">
    <text evidence="2">Belongs to the CDP-alcohol phosphatidyltransferase class-I family.</text>
</comment>
<feature type="transmembrane region" description="Helical" evidence="3">
    <location>
        <begin position="343"/>
        <end position="371"/>
    </location>
</feature>
<keyword evidence="6" id="KW-1185">Reference proteome</keyword>
<dbReference type="InterPro" id="IPR045985">
    <property type="entry name" value="DUF5941"/>
</dbReference>
<dbReference type="InterPro" id="IPR043130">
    <property type="entry name" value="CDP-OH_PTrfase_TM_dom"/>
</dbReference>
<dbReference type="EMBL" id="VFOW01000001">
    <property type="protein sequence ID" value="TQL78036.1"/>
    <property type="molecule type" value="Genomic_DNA"/>
</dbReference>
<dbReference type="PROSITE" id="PS00379">
    <property type="entry name" value="CDP_ALCOHOL_P_TRANSF"/>
    <property type="match status" value="1"/>
</dbReference>
<dbReference type="GO" id="GO:0016780">
    <property type="term" value="F:phosphotransferase activity, for other substituted phosphate groups"/>
    <property type="evidence" value="ECO:0007669"/>
    <property type="project" value="InterPro"/>
</dbReference>
<accession>A0A543AZQ2</accession>
<evidence type="ECO:0000256" key="2">
    <source>
        <dbReference type="RuleBase" id="RU003750"/>
    </source>
</evidence>
<dbReference type="AlphaFoldDB" id="A0A543AZQ2"/>
<gene>
    <name evidence="5" type="ORF">FB566_3612</name>
</gene>
<feature type="transmembrane region" description="Helical" evidence="3">
    <location>
        <begin position="589"/>
        <end position="616"/>
    </location>
</feature>
<dbReference type="RefSeq" id="WP_142041864.1">
    <property type="nucleotide sequence ID" value="NZ_JBHTGS010000001.1"/>
</dbReference>
<dbReference type="GO" id="GO:0016020">
    <property type="term" value="C:membrane"/>
    <property type="evidence" value="ECO:0007669"/>
    <property type="project" value="InterPro"/>
</dbReference>
<keyword evidence="3" id="KW-0472">Membrane</keyword>
<dbReference type="InterPro" id="IPR000462">
    <property type="entry name" value="CDP-OH_P_trans"/>
</dbReference>
<feature type="transmembrane region" description="Helical" evidence="3">
    <location>
        <begin position="549"/>
        <end position="568"/>
    </location>
</feature>
<dbReference type="InParanoid" id="A0A543AZQ2"/>
<dbReference type="InterPro" id="IPR048254">
    <property type="entry name" value="CDP_ALCOHOL_P_TRANSF_CS"/>
</dbReference>
<dbReference type="Proteomes" id="UP000317043">
    <property type="component" value="Unassembled WGS sequence"/>
</dbReference>
<sequence length="695" mass="73004">MRAVLLATTHGAEALLPSPHPEVTGDTVFGRLRRQLARFDVTDLTVIGRPELMPGLPLEGARVTTSTDVDSDLRLLSEACADGDEAILVLTADALLADTAISSVLSDPTERSGALVGSPDHAGTAATAVFRDRGLILSVGTTFHHLSQPNGAACGVLKISTPYLSELRAAVRQLIADDVAELADGSDAWTLTLLALARRGTKLTAYSVPGVPYGRAVDQAETDALLTAIKDCDEDAVRLQLCVKADDDLFATYSISSYSRHLVKLCQKLRLTPVGVTWISIVLAVVAAGLFATADRTALIVGAVLMYASFTFDCVDGQLARYTHRFSAFGGWLDMIADRGKEYLLYGGLAFGAAASGIAWAWPLAIAAIGVQVVRHMTDTWYGTMQDTASLAKATRSLLYADDGFTGSGSGAPGSAAVRLGKKLGKLSAQFASQRRTPAYWFKRTIVFPVGERWLVMGLGAAIFDGGIALAALLVGQLIALGYTLAGRGLRSWAAKVAVLARPDKATHRDDGPIVRLLRRAGLPPLPVLAIGLVAVTAAIVVSAQGFGIARLITAGAGLVFLTAVFTASHRHAGPFDWLVPGALRAGEYGLAIACGLAVGVPMPLLYGLLFALSLYHYDLAARVDKAASPLDSREYGLGWDGRVVVLLISLIPGIGVWVFALFTAHMLLVFLGGAILGSRAAARTAAARPVAVNA</sequence>
<keyword evidence="1 2" id="KW-0808">Transferase</keyword>
<evidence type="ECO:0000256" key="3">
    <source>
        <dbReference type="SAM" id="Phobius"/>
    </source>
</evidence>
<evidence type="ECO:0000259" key="4">
    <source>
        <dbReference type="Pfam" id="PF19365"/>
    </source>
</evidence>
<feature type="domain" description="DUF5941" evidence="4">
    <location>
        <begin position="510"/>
        <end position="649"/>
    </location>
</feature>
<feature type="transmembrane region" description="Helical" evidence="3">
    <location>
        <begin position="298"/>
        <end position="315"/>
    </location>
</feature>
<keyword evidence="3" id="KW-0812">Transmembrane</keyword>
<evidence type="ECO:0000313" key="5">
    <source>
        <dbReference type="EMBL" id="TQL78036.1"/>
    </source>
</evidence>
<dbReference type="Pfam" id="PF19365">
    <property type="entry name" value="DUF5941"/>
    <property type="match status" value="1"/>
</dbReference>
<feature type="transmembrane region" description="Helical" evidence="3">
    <location>
        <begin position="454"/>
        <end position="486"/>
    </location>
</feature>
<feature type="transmembrane region" description="Helical" evidence="3">
    <location>
        <begin position="526"/>
        <end position="543"/>
    </location>
</feature>
<reference evidence="5 6" key="1">
    <citation type="submission" date="2019-06" db="EMBL/GenBank/DDBJ databases">
        <title>Sequencing the genomes of 1000 actinobacteria strains.</title>
        <authorList>
            <person name="Klenk H.-P."/>
        </authorList>
    </citation>
    <scope>NUCLEOTIDE SEQUENCE [LARGE SCALE GENOMIC DNA]</scope>
    <source>
        <strain evidence="5 6">DSM 45928</strain>
    </source>
</reference>
<dbReference type="Pfam" id="PF01066">
    <property type="entry name" value="CDP-OH_P_transf"/>
    <property type="match status" value="1"/>
</dbReference>
<keyword evidence="3" id="KW-1133">Transmembrane helix</keyword>